<feature type="region of interest" description="Disordered" evidence="2">
    <location>
        <begin position="151"/>
        <end position="183"/>
    </location>
</feature>
<evidence type="ECO:0000256" key="1">
    <source>
        <dbReference type="ARBA" id="ARBA00023054"/>
    </source>
</evidence>
<sequence length="183" mass="19284">MHRPLPGLRQLHGGLQAHSPPARTVAATGLDGEDVRRLSNEARNATAGQSSELVKVWVASASGAPAVLAEALEAAKTESFHYSRLFAVGLITLIESAEGVDTDDAEAAAKAAKELTTAMGLAGERVDKDLSLYRSNLEKMAMSLEVMEEAVAAERRKRERQEAEARGTGADGDSVGSAEQGED</sequence>
<dbReference type="PANTHER" id="PTHR34793:SF1">
    <property type="entry name" value="PROTEIN THYLAKOID FORMATION 1, CHLOROPLASTIC"/>
    <property type="match status" value="1"/>
</dbReference>
<feature type="compositionally biased region" description="Basic and acidic residues" evidence="2">
    <location>
        <begin position="152"/>
        <end position="165"/>
    </location>
</feature>
<name>A0A524RUN4_9CHRO</name>
<keyword evidence="1" id="KW-0175">Coiled coil</keyword>
<dbReference type="EMBL" id="SRMN01000030">
    <property type="protein sequence ID" value="TGH25473.1"/>
    <property type="molecule type" value="Genomic_DNA"/>
</dbReference>
<dbReference type="PANTHER" id="PTHR34793">
    <property type="entry name" value="PROTEIN THYLAKOID FORMATION 1, CHLOROPLASTIC"/>
    <property type="match status" value="1"/>
</dbReference>
<evidence type="ECO:0000256" key="2">
    <source>
        <dbReference type="SAM" id="MobiDB-lite"/>
    </source>
</evidence>
<dbReference type="Pfam" id="PF11264">
    <property type="entry name" value="ThylakoidFormat"/>
    <property type="match status" value="1"/>
</dbReference>
<gene>
    <name evidence="3" type="ORF">ERJ68_02680</name>
</gene>
<proteinExistence type="predicted"/>
<accession>A0A524RUN4</accession>
<comment type="caution">
    <text evidence="3">The sequence shown here is derived from an EMBL/GenBank/DDBJ whole genome shotgun (WGS) entry which is preliminary data.</text>
</comment>
<reference evidence="3 4" key="1">
    <citation type="journal article" date="2019" name="mSystems">
        <title>Life at home and on the roam: Genomic adaptions reflect the dual lifestyle of an intracellular, facultative symbiont.</title>
        <authorList>
            <person name="Burgsdorf I."/>
        </authorList>
    </citation>
    <scope>NUCLEOTIDE SEQUENCE [LARGE SCALE GENOMIC DNA]</scope>
    <source>
        <strain evidence="3">277cI</strain>
    </source>
</reference>
<protein>
    <submittedName>
        <fullName evidence="3">Photosystem II biogenesis protein Psp29</fullName>
    </submittedName>
</protein>
<evidence type="ECO:0000313" key="4">
    <source>
        <dbReference type="Proteomes" id="UP000315454"/>
    </source>
</evidence>
<organism evidence="3 4">
    <name type="scientific">Aphanocapsa feldmannii 277cI</name>
    <dbReference type="NCBI Taxonomy" id="2507554"/>
    <lineage>
        <taxon>Bacteria</taxon>
        <taxon>Bacillati</taxon>
        <taxon>Cyanobacteriota</taxon>
        <taxon>Cyanophyceae</taxon>
        <taxon>Oscillatoriophycideae</taxon>
        <taxon>Chroococcales</taxon>
        <taxon>Microcystaceae</taxon>
        <taxon>Aphanocapsa</taxon>
    </lineage>
</organism>
<dbReference type="InterPro" id="IPR017499">
    <property type="entry name" value="Thf1"/>
</dbReference>
<dbReference type="AlphaFoldDB" id="A0A524RUN4"/>
<dbReference type="Proteomes" id="UP000315454">
    <property type="component" value="Unassembled WGS sequence"/>
</dbReference>
<dbReference type="GO" id="GO:0010207">
    <property type="term" value="P:photosystem II assembly"/>
    <property type="evidence" value="ECO:0007669"/>
    <property type="project" value="InterPro"/>
</dbReference>
<evidence type="ECO:0000313" key="3">
    <source>
        <dbReference type="EMBL" id="TGH25473.1"/>
    </source>
</evidence>